<protein>
    <submittedName>
        <fullName evidence="1">Uncharacterized protein</fullName>
    </submittedName>
</protein>
<name>A0AAV7TC21_PLEWA</name>
<evidence type="ECO:0000313" key="1">
    <source>
        <dbReference type="EMBL" id="KAJ1173438.1"/>
    </source>
</evidence>
<dbReference type="EMBL" id="JANPWB010000007">
    <property type="protein sequence ID" value="KAJ1173438.1"/>
    <property type="molecule type" value="Genomic_DNA"/>
</dbReference>
<evidence type="ECO:0000313" key="2">
    <source>
        <dbReference type="Proteomes" id="UP001066276"/>
    </source>
</evidence>
<accession>A0AAV7TC21</accession>
<keyword evidence="2" id="KW-1185">Reference proteome</keyword>
<proteinExistence type="predicted"/>
<dbReference type="AlphaFoldDB" id="A0AAV7TC21"/>
<comment type="caution">
    <text evidence="1">The sequence shown here is derived from an EMBL/GenBank/DDBJ whole genome shotgun (WGS) entry which is preliminary data.</text>
</comment>
<reference evidence="1" key="1">
    <citation type="journal article" date="2022" name="bioRxiv">
        <title>Sequencing and chromosome-scale assembly of the giantPleurodeles waltlgenome.</title>
        <authorList>
            <person name="Brown T."/>
            <person name="Elewa A."/>
            <person name="Iarovenko S."/>
            <person name="Subramanian E."/>
            <person name="Araus A.J."/>
            <person name="Petzold A."/>
            <person name="Susuki M."/>
            <person name="Suzuki K.-i.T."/>
            <person name="Hayashi T."/>
            <person name="Toyoda A."/>
            <person name="Oliveira C."/>
            <person name="Osipova E."/>
            <person name="Leigh N.D."/>
            <person name="Simon A."/>
            <person name="Yun M.H."/>
        </authorList>
    </citation>
    <scope>NUCLEOTIDE SEQUENCE</scope>
    <source>
        <strain evidence="1">20211129_DDA</strain>
        <tissue evidence="1">Liver</tissue>
    </source>
</reference>
<dbReference type="Proteomes" id="UP001066276">
    <property type="component" value="Chromosome 4_1"/>
</dbReference>
<gene>
    <name evidence="1" type="ORF">NDU88_005273</name>
</gene>
<sequence length="83" mass="9696">MGKSRPISIGLGLMTEHLLDRESVVYRHLPLLRAPYEFENVDRRRCVAVEYDSTQITTCFVLVYTERQSVICTFNLVYHNSED</sequence>
<organism evidence="1 2">
    <name type="scientific">Pleurodeles waltl</name>
    <name type="common">Iberian ribbed newt</name>
    <dbReference type="NCBI Taxonomy" id="8319"/>
    <lineage>
        <taxon>Eukaryota</taxon>
        <taxon>Metazoa</taxon>
        <taxon>Chordata</taxon>
        <taxon>Craniata</taxon>
        <taxon>Vertebrata</taxon>
        <taxon>Euteleostomi</taxon>
        <taxon>Amphibia</taxon>
        <taxon>Batrachia</taxon>
        <taxon>Caudata</taxon>
        <taxon>Salamandroidea</taxon>
        <taxon>Salamandridae</taxon>
        <taxon>Pleurodelinae</taxon>
        <taxon>Pleurodeles</taxon>
    </lineage>
</organism>